<dbReference type="AlphaFoldDB" id="A0A1I7XC00"/>
<accession>A0A1I7XC00</accession>
<reference evidence="2" key="1">
    <citation type="submission" date="2016-11" db="UniProtKB">
        <authorList>
            <consortium name="WormBaseParasite"/>
        </authorList>
    </citation>
    <scope>IDENTIFICATION</scope>
</reference>
<evidence type="ECO:0000313" key="2">
    <source>
        <dbReference type="WBParaSite" id="Hba_14888"/>
    </source>
</evidence>
<sequence>MGISRFVTVVNLHLYKSFRSNTVANTVSHTPYADPPPPYQSAMTYPAAPYGQSSMNPTFPPRPVPNYPHLAQPPVYYPSQPNERGSGDEGNGYVLYAVPDLTYYIHFPIWTHFSLLYTMHCIPTLL</sequence>
<proteinExistence type="predicted"/>
<protein>
    <submittedName>
        <fullName evidence="2">PAM2 domain-containing protein</fullName>
    </submittedName>
</protein>
<dbReference type="WBParaSite" id="Hba_14888">
    <property type="protein sequence ID" value="Hba_14888"/>
    <property type="gene ID" value="Hba_14888"/>
</dbReference>
<organism evidence="1 2">
    <name type="scientific">Heterorhabditis bacteriophora</name>
    <name type="common">Entomopathogenic nematode worm</name>
    <dbReference type="NCBI Taxonomy" id="37862"/>
    <lineage>
        <taxon>Eukaryota</taxon>
        <taxon>Metazoa</taxon>
        <taxon>Ecdysozoa</taxon>
        <taxon>Nematoda</taxon>
        <taxon>Chromadorea</taxon>
        <taxon>Rhabditida</taxon>
        <taxon>Rhabditina</taxon>
        <taxon>Rhabditomorpha</taxon>
        <taxon>Strongyloidea</taxon>
        <taxon>Heterorhabditidae</taxon>
        <taxon>Heterorhabditis</taxon>
    </lineage>
</organism>
<dbReference type="Proteomes" id="UP000095283">
    <property type="component" value="Unplaced"/>
</dbReference>
<keyword evidence="1" id="KW-1185">Reference proteome</keyword>
<name>A0A1I7XC00_HETBA</name>
<evidence type="ECO:0000313" key="1">
    <source>
        <dbReference type="Proteomes" id="UP000095283"/>
    </source>
</evidence>